<reference evidence="1" key="1">
    <citation type="journal article" date="2011" name="PLoS Biol.">
        <title>Gene gain and loss during evolution of obligate parasitism in the white rust pathogen of Arabidopsis thaliana.</title>
        <authorList>
            <person name="Kemen E."/>
            <person name="Gardiner A."/>
            <person name="Schultz-Larsen T."/>
            <person name="Kemen A.C."/>
            <person name="Balmuth A.L."/>
            <person name="Robert-Seilaniantz A."/>
            <person name="Bailey K."/>
            <person name="Holub E."/>
            <person name="Studholme D.J."/>
            <person name="Maclean D."/>
            <person name="Jones J.D."/>
        </authorList>
    </citation>
    <scope>NUCLEOTIDE SEQUENCE</scope>
</reference>
<dbReference type="SUPFAM" id="SSF57625">
    <property type="entry name" value="Invertebrate chitin-binding proteins"/>
    <property type="match status" value="1"/>
</dbReference>
<evidence type="ECO:0000313" key="1">
    <source>
        <dbReference type="EMBL" id="CCA19232.1"/>
    </source>
</evidence>
<protein>
    <submittedName>
        <fullName evidence="1">AlNc14C66G4680 protein</fullName>
    </submittedName>
</protein>
<dbReference type="GO" id="GO:0008061">
    <property type="term" value="F:chitin binding"/>
    <property type="evidence" value="ECO:0007669"/>
    <property type="project" value="InterPro"/>
</dbReference>
<gene>
    <name evidence="1" type="primary">AlNc14C66G4680</name>
    <name evidence="1" type="ORF">ALNC14_053750</name>
</gene>
<reference evidence="1" key="2">
    <citation type="submission" date="2011-02" db="EMBL/GenBank/DDBJ databases">
        <authorList>
            <person name="MacLean D."/>
        </authorList>
    </citation>
    <scope>NUCLEOTIDE SEQUENCE</scope>
</reference>
<dbReference type="EMBL" id="FR824111">
    <property type="protein sequence ID" value="CCA19232.1"/>
    <property type="molecule type" value="Genomic_DNA"/>
</dbReference>
<dbReference type="AlphaFoldDB" id="F0WDG0"/>
<dbReference type="InterPro" id="IPR036508">
    <property type="entry name" value="Chitin-bd_dom_sf"/>
</dbReference>
<proteinExistence type="predicted"/>
<dbReference type="HOGENOM" id="CLU_2872290_0_0_1"/>
<sequence>MLEHINKSIVSKISANLMAFSGHTARKSGGIYPAPTACGYSYTCGDGHAYTMRCTFQKLTTLYG</sequence>
<name>F0WDG0_9STRA</name>
<organism evidence="1">
    <name type="scientific">Albugo laibachii Nc14</name>
    <dbReference type="NCBI Taxonomy" id="890382"/>
    <lineage>
        <taxon>Eukaryota</taxon>
        <taxon>Sar</taxon>
        <taxon>Stramenopiles</taxon>
        <taxon>Oomycota</taxon>
        <taxon>Peronosporomycetes</taxon>
        <taxon>Albuginales</taxon>
        <taxon>Albuginaceae</taxon>
        <taxon>Albugo</taxon>
    </lineage>
</organism>
<accession>F0WDG0</accession>